<feature type="non-terminal residue" evidence="1">
    <location>
        <position position="1"/>
    </location>
</feature>
<dbReference type="Proteomes" id="UP000826195">
    <property type="component" value="Unassembled WGS sequence"/>
</dbReference>
<dbReference type="AlphaFoldDB" id="A0AAV7IAC8"/>
<proteinExistence type="predicted"/>
<name>A0AAV7IAC8_COTGL</name>
<keyword evidence="2" id="KW-1185">Reference proteome</keyword>
<organism evidence="1 2">
    <name type="scientific">Cotesia glomerata</name>
    <name type="common">Lepidopteran parasitic wasp</name>
    <name type="synonym">Apanteles glomeratus</name>
    <dbReference type="NCBI Taxonomy" id="32391"/>
    <lineage>
        <taxon>Eukaryota</taxon>
        <taxon>Metazoa</taxon>
        <taxon>Ecdysozoa</taxon>
        <taxon>Arthropoda</taxon>
        <taxon>Hexapoda</taxon>
        <taxon>Insecta</taxon>
        <taxon>Pterygota</taxon>
        <taxon>Neoptera</taxon>
        <taxon>Endopterygota</taxon>
        <taxon>Hymenoptera</taxon>
        <taxon>Apocrita</taxon>
        <taxon>Ichneumonoidea</taxon>
        <taxon>Braconidae</taxon>
        <taxon>Microgastrinae</taxon>
        <taxon>Cotesia</taxon>
    </lineage>
</organism>
<reference evidence="1 2" key="1">
    <citation type="journal article" date="2021" name="J. Hered.">
        <title>A chromosome-level genome assembly of the parasitoid wasp, Cotesia glomerata (Hymenoptera: Braconidae).</title>
        <authorList>
            <person name="Pinto B.J."/>
            <person name="Weis J.J."/>
            <person name="Gamble T."/>
            <person name="Ode P.J."/>
            <person name="Paul R."/>
            <person name="Zaspel J.M."/>
        </authorList>
    </citation>
    <scope>NUCLEOTIDE SEQUENCE [LARGE SCALE GENOMIC DNA]</scope>
    <source>
        <strain evidence="1">CgM1</strain>
    </source>
</reference>
<gene>
    <name evidence="1" type="ORF">KQX54_001684</name>
</gene>
<dbReference type="EMBL" id="JAHXZJ010001866">
    <property type="protein sequence ID" value="KAH0548479.1"/>
    <property type="molecule type" value="Genomic_DNA"/>
</dbReference>
<evidence type="ECO:0000313" key="2">
    <source>
        <dbReference type="Proteomes" id="UP000826195"/>
    </source>
</evidence>
<comment type="caution">
    <text evidence="1">The sequence shown here is derived from an EMBL/GenBank/DDBJ whole genome shotgun (WGS) entry which is preliminary data.</text>
</comment>
<sequence>YFEKFELTTASTKEKMGNILNYDAIFPITWLEAHTLEMLSSDISRQLELYRINERFNDCIITINGISTTLEIVDFEMAWWFKIPGDAKPTPWKYCFTGELLITNYPDLEKEWREEVVILQGLDVLTPFQVHQLENFHAQEYAQDLLKNYDFMSNYLKYNAIIPRRWLQVFSYDYVVTVITREVNRLIANTSEKRYNGKMIVIGTISAIIIIDDENRYWWFRIQSDVTRVPNSQSYIFTGNLFIELLLRGSQMSRHQEQMQQMQQLIQQQ</sequence>
<protein>
    <submittedName>
        <fullName evidence="1">Uncharacterized protein</fullName>
    </submittedName>
</protein>
<evidence type="ECO:0000313" key="1">
    <source>
        <dbReference type="EMBL" id="KAH0548479.1"/>
    </source>
</evidence>
<accession>A0AAV7IAC8</accession>